<accession>A0ABN3AAS1</accession>
<dbReference type="InterPro" id="IPR036513">
    <property type="entry name" value="STAS_dom_sf"/>
</dbReference>
<dbReference type="InterPro" id="IPR003658">
    <property type="entry name" value="Anti-sigma_ant"/>
</dbReference>
<dbReference type="SUPFAM" id="SSF52091">
    <property type="entry name" value="SpoIIaa-like"/>
    <property type="match status" value="1"/>
</dbReference>
<comment type="caution">
    <text evidence="5">The sequence shown here is derived from an EMBL/GenBank/DDBJ whole genome shotgun (WGS) entry which is preliminary data.</text>
</comment>
<feature type="region of interest" description="Disordered" evidence="3">
    <location>
        <begin position="1"/>
        <end position="31"/>
    </location>
</feature>
<dbReference type="InterPro" id="IPR002645">
    <property type="entry name" value="STAS_dom"/>
</dbReference>
<evidence type="ECO:0000256" key="1">
    <source>
        <dbReference type="ARBA" id="ARBA00009013"/>
    </source>
</evidence>
<dbReference type="Proteomes" id="UP001501020">
    <property type="component" value="Unassembled WGS sequence"/>
</dbReference>
<proteinExistence type="inferred from homology"/>
<comment type="similarity">
    <text evidence="1 2">Belongs to the anti-sigma-factor antagonist family.</text>
</comment>
<feature type="domain" description="STAS" evidence="4">
    <location>
        <begin position="50"/>
        <end position="149"/>
    </location>
</feature>
<evidence type="ECO:0000259" key="4">
    <source>
        <dbReference type="PROSITE" id="PS50801"/>
    </source>
</evidence>
<dbReference type="NCBIfam" id="TIGR00377">
    <property type="entry name" value="ant_ant_sig"/>
    <property type="match status" value="1"/>
</dbReference>
<dbReference type="EMBL" id="BAAAMR010000075">
    <property type="protein sequence ID" value="GAA2157300.1"/>
    <property type="molecule type" value="Genomic_DNA"/>
</dbReference>
<dbReference type="Gene3D" id="3.30.750.24">
    <property type="entry name" value="STAS domain"/>
    <property type="match status" value="1"/>
</dbReference>
<gene>
    <name evidence="5" type="ORF">GCM10009727_67040</name>
</gene>
<dbReference type="PROSITE" id="PS50801">
    <property type="entry name" value="STAS"/>
    <property type="match status" value="1"/>
</dbReference>
<protein>
    <recommendedName>
        <fullName evidence="2">Anti-sigma factor antagonist</fullName>
    </recommendedName>
</protein>
<dbReference type="Pfam" id="PF13466">
    <property type="entry name" value="STAS_2"/>
    <property type="match status" value="1"/>
</dbReference>
<dbReference type="InterPro" id="IPR058548">
    <property type="entry name" value="MlaB-like_STAS"/>
</dbReference>
<evidence type="ECO:0000256" key="3">
    <source>
        <dbReference type="SAM" id="MobiDB-lite"/>
    </source>
</evidence>
<sequence>MDATAPPPADPRATRRGPASTDFGSEIHMPTGIASPEAGLRREQLADHTLIALSGELDIASAPSLRERLRVALADSGAHVVIDLSEVTFCDVSGLALLVGARRRSGPDGSLVLASPRPQLARLLHVTGLDRAFTVRPAGGAVPIALPRSRSAAA</sequence>
<reference evidence="5 6" key="1">
    <citation type="journal article" date="2019" name="Int. J. Syst. Evol. Microbiol.">
        <title>The Global Catalogue of Microorganisms (GCM) 10K type strain sequencing project: providing services to taxonomists for standard genome sequencing and annotation.</title>
        <authorList>
            <consortium name="The Broad Institute Genomics Platform"/>
            <consortium name="The Broad Institute Genome Sequencing Center for Infectious Disease"/>
            <person name="Wu L."/>
            <person name="Ma J."/>
        </authorList>
    </citation>
    <scope>NUCLEOTIDE SEQUENCE [LARGE SCALE GENOMIC DNA]</scope>
    <source>
        <strain evidence="5 6">JCM 13850</strain>
    </source>
</reference>
<organism evidence="5 6">
    <name type="scientific">Actinomadura napierensis</name>
    <dbReference type="NCBI Taxonomy" id="267854"/>
    <lineage>
        <taxon>Bacteria</taxon>
        <taxon>Bacillati</taxon>
        <taxon>Actinomycetota</taxon>
        <taxon>Actinomycetes</taxon>
        <taxon>Streptosporangiales</taxon>
        <taxon>Thermomonosporaceae</taxon>
        <taxon>Actinomadura</taxon>
    </lineage>
</organism>
<dbReference type="CDD" id="cd07043">
    <property type="entry name" value="STAS_anti-anti-sigma_factors"/>
    <property type="match status" value="1"/>
</dbReference>
<dbReference type="PANTHER" id="PTHR33495">
    <property type="entry name" value="ANTI-SIGMA FACTOR ANTAGONIST TM_1081-RELATED-RELATED"/>
    <property type="match status" value="1"/>
</dbReference>
<name>A0ABN3AAS1_9ACTN</name>
<evidence type="ECO:0000313" key="6">
    <source>
        <dbReference type="Proteomes" id="UP001501020"/>
    </source>
</evidence>
<evidence type="ECO:0000313" key="5">
    <source>
        <dbReference type="EMBL" id="GAA2157300.1"/>
    </source>
</evidence>
<keyword evidence="6" id="KW-1185">Reference proteome</keyword>
<dbReference type="PANTHER" id="PTHR33495:SF2">
    <property type="entry name" value="ANTI-SIGMA FACTOR ANTAGONIST TM_1081-RELATED"/>
    <property type="match status" value="1"/>
</dbReference>
<evidence type="ECO:0000256" key="2">
    <source>
        <dbReference type="RuleBase" id="RU003749"/>
    </source>
</evidence>
<feature type="compositionally biased region" description="Pro residues" evidence="3">
    <location>
        <begin position="1"/>
        <end position="10"/>
    </location>
</feature>